<keyword evidence="3" id="KW-0479">Metal-binding</keyword>
<sequence length="302" mass="33360">MARVGCRSLVMCALLSVGVRTRLAAQGEPFAAPQLSEVRRLAGTVPGAAPTAIRLELQTPFSIPRADWVEGAGPDTMRAAVPVFQIRFPRGWIIVDAAMDRSFVPTSKTFNDTTHQRIHAAMRDARLVLVTHEHYDHIAGVLQSPFLATIQSHTLLLRAQVRTLVDHPSRPDIHIDSVTSAKYLQFDYDRLMPLAPGVVVIKAPGHTPGAQMVFVKLETGEELLLAGDVAWTMDGITNQRHKPEATTRRFGGEDRLAVDAELRWLRDLQRAGVHVVLAHDLANLERLMALRLLTVGFDMQSP</sequence>
<dbReference type="Pfam" id="PF00753">
    <property type="entry name" value="Lactamase_B"/>
    <property type="match status" value="1"/>
</dbReference>
<accession>A0A6M4IUP4</accession>
<evidence type="ECO:0000313" key="8">
    <source>
        <dbReference type="EMBL" id="QJR37915.1"/>
    </source>
</evidence>
<evidence type="ECO:0000259" key="7">
    <source>
        <dbReference type="SMART" id="SM00849"/>
    </source>
</evidence>
<dbReference type="PANTHER" id="PTHR42978">
    <property type="entry name" value="QUORUM-QUENCHING LACTONASE YTNP-RELATED-RELATED"/>
    <property type="match status" value="1"/>
</dbReference>
<dbReference type="SMART" id="SM00849">
    <property type="entry name" value="Lactamase_B"/>
    <property type="match status" value="1"/>
</dbReference>
<feature type="chain" id="PRO_5026716144" evidence="6">
    <location>
        <begin position="25"/>
        <end position="302"/>
    </location>
</feature>
<keyword evidence="4 8" id="KW-0378">Hydrolase</keyword>
<dbReference type="SUPFAM" id="SSF56281">
    <property type="entry name" value="Metallo-hydrolase/oxidoreductase"/>
    <property type="match status" value="1"/>
</dbReference>
<dbReference type="InterPro" id="IPR036866">
    <property type="entry name" value="RibonucZ/Hydroxyglut_hydro"/>
</dbReference>
<comment type="cofactor">
    <cofactor evidence="1">
        <name>Zn(2+)</name>
        <dbReference type="ChEBI" id="CHEBI:29105"/>
    </cofactor>
</comment>
<dbReference type="Gene3D" id="3.60.15.10">
    <property type="entry name" value="Ribonuclease Z/Hydroxyacylglutathione hydrolase-like"/>
    <property type="match status" value="1"/>
</dbReference>
<evidence type="ECO:0000256" key="2">
    <source>
        <dbReference type="ARBA" id="ARBA00007749"/>
    </source>
</evidence>
<name>A0A6M4IUP4_9BACT</name>
<keyword evidence="6" id="KW-0732">Signal</keyword>
<dbReference type="PANTHER" id="PTHR42978:SF2">
    <property type="entry name" value="102 KBASES UNSTABLE REGION: FROM 1 TO 119443"/>
    <property type="match status" value="1"/>
</dbReference>
<dbReference type="GO" id="GO:0046872">
    <property type="term" value="F:metal ion binding"/>
    <property type="evidence" value="ECO:0007669"/>
    <property type="project" value="UniProtKB-KW"/>
</dbReference>
<feature type="signal peptide" evidence="6">
    <location>
        <begin position="1"/>
        <end position="24"/>
    </location>
</feature>
<evidence type="ECO:0000256" key="1">
    <source>
        <dbReference type="ARBA" id="ARBA00001947"/>
    </source>
</evidence>
<feature type="domain" description="Metallo-beta-lactamase" evidence="7">
    <location>
        <begin position="80"/>
        <end position="279"/>
    </location>
</feature>
<evidence type="ECO:0000256" key="4">
    <source>
        <dbReference type="ARBA" id="ARBA00022801"/>
    </source>
</evidence>
<protein>
    <submittedName>
        <fullName evidence="8">MBL fold metallo-hydrolase</fullName>
    </submittedName>
</protein>
<dbReference type="KEGG" id="ggr:HKW67_21485"/>
<dbReference type="RefSeq" id="WP_171227351.1">
    <property type="nucleotide sequence ID" value="NZ_CP053085.1"/>
</dbReference>
<keyword evidence="5" id="KW-0862">Zinc</keyword>
<gene>
    <name evidence="8" type="ORF">HKW67_21485</name>
</gene>
<dbReference type="Proteomes" id="UP000500938">
    <property type="component" value="Chromosome"/>
</dbReference>
<dbReference type="GO" id="GO:0016787">
    <property type="term" value="F:hydrolase activity"/>
    <property type="evidence" value="ECO:0007669"/>
    <property type="project" value="UniProtKB-KW"/>
</dbReference>
<dbReference type="AlphaFoldDB" id="A0A6M4IUP4"/>
<dbReference type="InterPro" id="IPR051013">
    <property type="entry name" value="MBL_superfamily_lactonases"/>
</dbReference>
<evidence type="ECO:0000313" key="9">
    <source>
        <dbReference type="Proteomes" id="UP000500938"/>
    </source>
</evidence>
<dbReference type="EMBL" id="CP053085">
    <property type="protein sequence ID" value="QJR37915.1"/>
    <property type="molecule type" value="Genomic_DNA"/>
</dbReference>
<evidence type="ECO:0000256" key="6">
    <source>
        <dbReference type="SAM" id="SignalP"/>
    </source>
</evidence>
<organism evidence="8 9">
    <name type="scientific">Gemmatimonas groenlandica</name>
    <dbReference type="NCBI Taxonomy" id="2732249"/>
    <lineage>
        <taxon>Bacteria</taxon>
        <taxon>Pseudomonadati</taxon>
        <taxon>Gemmatimonadota</taxon>
        <taxon>Gemmatimonadia</taxon>
        <taxon>Gemmatimonadales</taxon>
        <taxon>Gemmatimonadaceae</taxon>
        <taxon>Gemmatimonas</taxon>
    </lineage>
</organism>
<comment type="similarity">
    <text evidence="2">Belongs to the metallo-beta-lactamase superfamily.</text>
</comment>
<evidence type="ECO:0000256" key="3">
    <source>
        <dbReference type="ARBA" id="ARBA00022723"/>
    </source>
</evidence>
<reference evidence="8 9" key="1">
    <citation type="submission" date="2020-05" db="EMBL/GenBank/DDBJ databases">
        <title>Complete genome sequence of Gemmatimonas greenlandica TET16.</title>
        <authorList>
            <person name="Zeng Y."/>
        </authorList>
    </citation>
    <scope>NUCLEOTIDE SEQUENCE [LARGE SCALE GENOMIC DNA]</scope>
    <source>
        <strain evidence="8 9">TET16</strain>
    </source>
</reference>
<keyword evidence="9" id="KW-1185">Reference proteome</keyword>
<evidence type="ECO:0000256" key="5">
    <source>
        <dbReference type="ARBA" id="ARBA00022833"/>
    </source>
</evidence>
<proteinExistence type="inferred from homology"/>
<dbReference type="InterPro" id="IPR001279">
    <property type="entry name" value="Metallo-B-lactamas"/>
</dbReference>